<evidence type="ECO:0000313" key="3">
    <source>
        <dbReference type="Proteomes" id="UP001064971"/>
    </source>
</evidence>
<dbReference type="SUPFAM" id="SSF143592">
    <property type="entry name" value="TTHA1528-like"/>
    <property type="match status" value="1"/>
</dbReference>
<gene>
    <name evidence="2" type="ORF">DAETH_27950</name>
</gene>
<dbReference type="Gene3D" id="3.40.1530.10">
    <property type="entry name" value="TTHA1528-like"/>
    <property type="match status" value="1"/>
</dbReference>
<protein>
    <recommendedName>
        <fullName evidence="4">DUF3197 domain-containing protein</fullName>
    </recommendedName>
</protein>
<dbReference type="InterPro" id="IPR024443">
    <property type="entry name" value="DUF3197"/>
</dbReference>
<evidence type="ECO:0000256" key="1">
    <source>
        <dbReference type="SAM" id="MobiDB-lite"/>
    </source>
</evidence>
<dbReference type="EMBL" id="AP026560">
    <property type="protein sequence ID" value="BDP42826.1"/>
    <property type="molecule type" value="Genomic_DNA"/>
</dbReference>
<feature type="region of interest" description="Disordered" evidence="1">
    <location>
        <begin position="141"/>
        <end position="161"/>
    </location>
</feature>
<proteinExistence type="predicted"/>
<dbReference type="InterPro" id="IPR036828">
    <property type="entry name" value="TTHA1528-like_sf"/>
</dbReference>
<keyword evidence="3" id="KW-1185">Reference proteome</keyword>
<evidence type="ECO:0000313" key="2">
    <source>
        <dbReference type="EMBL" id="BDP42826.1"/>
    </source>
</evidence>
<name>A0ABN6RHH8_9DEIO</name>
<sequence length="161" mass="16776">MPSVPAAPATLPRYTAPMQIADPLGVPGAPLETLQAVLTHLEGADLTGGRLILVRDRQGDRGDARYGAVLVAGDSAVVTVPAFGPHYGRAGAQALAELTRWASARGMPVRETAVNPADLVRVLAEPGADEIARVIAASNPSDPAIYTALPPQRPDEDDWEA</sequence>
<reference evidence="2" key="1">
    <citation type="submission" date="2022-07" db="EMBL/GenBank/DDBJ databases">
        <title>Complete Genome Sequence of the Radioresistant Bacterium Deinococcus aetherius ST0316, Isolated from the Air Dust collected in Lower Stratosphere above Japan.</title>
        <authorList>
            <person name="Satoh K."/>
            <person name="Hagiwara K."/>
            <person name="Katsumata K."/>
            <person name="Kubo A."/>
            <person name="Yokobori S."/>
            <person name="Yamagishi A."/>
            <person name="Oono Y."/>
            <person name="Narumi I."/>
        </authorList>
    </citation>
    <scope>NUCLEOTIDE SEQUENCE</scope>
    <source>
        <strain evidence="2">ST0316</strain>
    </source>
</reference>
<evidence type="ECO:0008006" key="4">
    <source>
        <dbReference type="Google" id="ProtNLM"/>
    </source>
</evidence>
<accession>A0ABN6RHH8</accession>
<dbReference type="Proteomes" id="UP001064971">
    <property type="component" value="Chromosome"/>
</dbReference>
<organism evidence="2 3">
    <name type="scientific">Deinococcus aetherius</name>
    <dbReference type="NCBI Taxonomy" id="200252"/>
    <lineage>
        <taxon>Bacteria</taxon>
        <taxon>Thermotogati</taxon>
        <taxon>Deinococcota</taxon>
        <taxon>Deinococci</taxon>
        <taxon>Deinococcales</taxon>
        <taxon>Deinococcaceae</taxon>
        <taxon>Deinococcus</taxon>
    </lineage>
</organism>
<dbReference type="Pfam" id="PF11432">
    <property type="entry name" value="DUF3197"/>
    <property type="match status" value="1"/>
</dbReference>